<accession>A0A437QDU5</accession>
<dbReference type="CDD" id="cd06587">
    <property type="entry name" value="VOC"/>
    <property type="match status" value="1"/>
</dbReference>
<name>A0A437QDU5_9GAMM</name>
<dbReference type="EMBL" id="SACQ01000001">
    <property type="protein sequence ID" value="RVU32730.1"/>
    <property type="molecule type" value="Genomic_DNA"/>
</dbReference>
<dbReference type="RefSeq" id="WP_127692898.1">
    <property type="nucleotide sequence ID" value="NZ_SACQ01000001.1"/>
</dbReference>
<comment type="caution">
    <text evidence="1">The sequence shown here is derived from an EMBL/GenBank/DDBJ whole genome shotgun (WGS) entry which is preliminary data.</text>
</comment>
<organism evidence="1 2">
    <name type="scientific">Neptunomonas marina</name>
    <dbReference type="NCBI Taxonomy" id="1815562"/>
    <lineage>
        <taxon>Bacteria</taxon>
        <taxon>Pseudomonadati</taxon>
        <taxon>Pseudomonadota</taxon>
        <taxon>Gammaproteobacteria</taxon>
        <taxon>Oceanospirillales</taxon>
        <taxon>Oceanospirillaceae</taxon>
        <taxon>Neptunomonas</taxon>
    </lineage>
</organism>
<reference evidence="1 2" key="1">
    <citation type="submission" date="2019-01" db="EMBL/GenBank/DDBJ databases">
        <authorList>
            <person name="Chen W.-M."/>
        </authorList>
    </citation>
    <scope>NUCLEOTIDE SEQUENCE [LARGE SCALE GENOMIC DNA]</scope>
    <source>
        <strain evidence="1 2">HPM-16</strain>
    </source>
</reference>
<sequence length="118" mass="13382">MTNKNINGVVSIISVQEFDQALNFYTRLFMREPDLIPMEGVAEWQILQEAWVQLAFDSERAGSATVVITVNDIEEQHRLCTSHSLPIGDITEYPDVIKMAELIDPEGNKISFVQDISR</sequence>
<dbReference type="AlphaFoldDB" id="A0A437QDU5"/>
<proteinExistence type="predicted"/>
<dbReference type="InterPro" id="IPR029068">
    <property type="entry name" value="Glyas_Bleomycin-R_OHBP_Dase"/>
</dbReference>
<dbReference type="Proteomes" id="UP000282818">
    <property type="component" value="Unassembled WGS sequence"/>
</dbReference>
<keyword evidence="2" id="KW-1185">Reference proteome</keyword>
<evidence type="ECO:0000313" key="2">
    <source>
        <dbReference type="Proteomes" id="UP000282818"/>
    </source>
</evidence>
<evidence type="ECO:0000313" key="1">
    <source>
        <dbReference type="EMBL" id="RVU32730.1"/>
    </source>
</evidence>
<dbReference type="Gene3D" id="3.10.180.10">
    <property type="entry name" value="2,3-Dihydroxybiphenyl 1,2-Dioxygenase, domain 1"/>
    <property type="match status" value="1"/>
</dbReference>
<protein>
    <submittedName>
        <fullName evidence="1">VOC family protein</fullName>
    </submittedName>
</protein>
<gene>
    <name evidence="1" type="ORF">EOE65_03480</name>
</gene>
<dbReference type="SUPFAM" id="SSF54593">
    <property type="entry name" value="Glyoxalase/Bleomycin resistance protein/Dihydroxybiphenyl dioxygenase"/>
    <property type="match status" value="1"/>
</dbReference>